<feature type="transmembrane region" description="Helical" evidence="2">
    <location>
        <begin position="493"/>
        <end position="514"/>
    </location>
</feature>
<evidence type="ECO:0000313" key="3">
    <source>
        <dbReference type="EMBL" id="KIK13100.1"/>
    </source>
</evidence>
<reference evidence="3 4" key="1">
    <citation type="submission" date="2014-04" db="EMBL/GenBank/DDBJ databases">
        <authorList>
            <consortium name="DOE Joint Genome Institute"/>
            <person name="Kuo A."/>
            <person name="Kohler A."/>
            <person name="Costa M.D."/>
            <person name="Nagy L.G."/>
            <person name="Floudas D."/>
            <person name="Copeland A."/>
            <person name="Barry K.W."/>
            <person name="Cichocki N."/>
            <person name="Veneault-Fourrey C."/>
            <person name="LaButti K."/>
            <person name="Lindquist E.A."/>
            <person name="Lipzen A."/>
            <person name="Lundell T."/>
            <person name="Morin E."/>
            <person name="Murat C."/>
            <person name="Sun H."/>
            <person name="Tunlid A."/>
            <person name="Henrissat B."/>
            <person name="Grigoriev I.V."/>
            <person name="Hibbett D.S."/>
            <person name="Martin F."/>
            <person name="Nordberg H.P."/>
            <person name="Cantor M.N."/>
            <person name="Hua S.X."/>
        </authorList>
    </citation>
    <scope>NUCLEOTIDE SEQUENCE [LARGE SCALE GENOMIC DNA]</scope>
    <source>
        <strain evidence="3 4">441</strain>
    </source>
</reference>
<feature type="transmembrane region" description="Helical" evidence="2">
    <location>
        <begin position="430"/>
        <end position="448"/>
    </location>
</feature>
<accession>A0A0C9XLB5</accession>
<keyword evidence="2" id="KW-1133">Transmembrane helix</keyword>
<gene>
    <name evidence="3" type="ORF">PISMIDRAFT_18238</name>
</gene>
<feature type="transmembrane region" description="Helical" evidence="2">
    <location>
        <begin position="590"/>
        <end position="614"/>
    </location>
</feature>
<feature type="compositionally biased region" description="Polar residues" evidence="1">
    <location>
        <begin position="110"/>
        <end position="121"/>
    </location>
</feature>
<dbReference type="STRING" id="765257.A0A0C9XLB5"/>
<name>A0A0C9XLB5_9AGAM</name>
<evidence type="ECO:0000256" key="2">
    <source>
        <dbReference type="SAM" id="Phobius"/>
    </source>
</evidence>
<evidence type="ECO:0000313" key="4">
    <source>
        <dbReference type="Proteomes" id="UP000054018"/>
    </source>
</evidence>
<dbReference type="OrthoDB" id="5382797at2759"/>
<keyword evidence="2" id="KW-0472">Membrane</keyword>
<feature type="compositionally biased region" description="Low complexity" evidence="1">
    <location>
        <begin position="335"/>
        <end position="361"/>
    </location>
</feature>
<feature type="region of interest" description="Disordered" evidence="1">
    <location>
        <begin position="1"/>
        <end position="121"/>
    </location>
</feature>
<feature type="transmembrane region" description="Helical" evidence="2">
    <location>
        <begin position="560"/>
        <end position="578"/>
    </location>
</feature>
<dbReference type="AlphaFoldDB" id="A0A0C9XLB5"/>
<feature type="transmembrane region" description="Helical" evidence="2">
    <location>
        <begin position="365"/>
        <end position="384"/>
    </location>
</feature>
<protein>
    <submittedName>
        <fullName evidence="3">Uncharacterized protein</fullName>
    </submittedName>
</protein>
<organism evidence="3 4">
    <name type="scientific">Pisolithus microcarpus 441</name>
    <dbReference type="NCBI Taxonomy" id="765257"/>
    <lineage>
        <taxon>Eukaryota</taxon>
        <taxon>Fungi</taxon>
        <taxon>Dikarya</taxon>
        <taxon>Basidiomycota</taxon>
        <taxon>Agaricomycotina</taxon>
        <taxon>Agaricomycetes</taxon>
        <taxon>Agaricomycetidae</taxon>
        <taxon>Boletales</taxon>
        <taxon>Sclerodermatineae</taxon>
        <taxon>Pisolithaceae</taxon>
        <taxon>Pisolithus</taxon>
    </lineage>
</organism>
<proteinExistence type="predicted"/>
<keyword evidence="4" id="KW-1185">Reference proteome</keyword>
<sequence length="787" mass="84123">MSSIHRRKSSKEENDDVVDQDTSHVTSNSNIAVIPPTPSRSRVRSSLNANVPQLGPGIQARTKPPPQPLGTGIPSARRPPSVSLNSPPTSPFGGSFAAAHTRAHSRTRSISSGPFVSPLSSPLQSSFTPAHVPLFPFPTSNTAPELSITDADANMSDRRPPLPPGHTRRHSRLHSRNLSIFFPRPHATISEDDRPEDEEAPAPPPPETLLIPTAHLENTLVPGRGRGELDTSFSFGGAPKSDSNLDSPVDGFGMAMKSRRGHHHKHSLSHSFFSFLEPGTGKTHIPAASNKPEVELHTAPTPTPMSPWTPISNTSLFAPSSNLSATELIPRSHSKSPGASSSLSESRSSSSLPVPSSRGVSRSGGAAAATAVVQFMLGAFLWAHGQSIGSLACTGLGYWVVFDAVGVAGPALIAYHGSAVGSGIPARGETTLLFAQCVYLMFAGVYVAKEAVEHLLLAAGSGAHAHGHGGGGTNSGDGHHHHWGDERPENLGLQFPVFLVLLALLSLVGTSAVFGQHDVLVDITNKYIPSPFELFRRHQHVVSPGKESTSTVKRLVRNPYVLPPILFCVAILGAELVLDVAHYAPFDLGLASLQVVVMIHVAYAACVVLGGVLLQTAPSMVSATTVGIRGPGKMEAFWRAVREIERHEHVVHLPAPHVWQVIPPGQPRSVECSVRPRRHTIASTHARYHDHDRSHNRNDDNSDHHRDSDNHDRDPQIRSSFTPSPTLIITLSPVVRKDLPDKEVLALTQWASSRVYGAFGYGSGTLGTNDRRSEISGVEVTVGVVRG</sequence>
<feature type="region of interest" description="Disordered" evidence="1">
    <location>
        <begin position="683"/>
        <end position="723"/>
    </location>
</feature>
<feature type="region of interest" description="Disordered" evidence="1">
    <location>
        <begin position="152"/>
        <end position="171"/>
    </location>
</feature>
<dbReference type="HOGENOM" id="CLU_013604_0_0_1"/>
<keyword evidence="2" id="KW-0812">Transmembrane</keyword>
<feature type="region of interest" description="Disordered" evidence="1">
    <location>
        <begin position="183"/>
        <end position="246"/>
    </location>
</feature>
<dbReference type="Proteomes" id="UP000054018">
    <property type="component" value="Unassembled WGS sequence"/>
</dbReference>
<reference evidence="4" key="2">
    <citation type="submission" date="2015-01" db="EMBL/GenBank/DDBJ databases">
        <title>Evolutionary Origins and Diversification of the Mycorrhizal Mutualists.</title>
        <authorList>
            <consortium name="DOE Joint Genome Institute"/>
            <consortium name="Mycorrhizal Genomics Consortium"/>
            <person name="Kohler A."/>
            <person name="Kuo A."/>
            <person name="Nagy L.G."/>
            <person name="Floudas D."/>
            <person name="Copeland A."/>
            <person name="Barry K.W."/>
            <person name="Cichocki N."/>
            <person name="Veneault-Fourrey C."/>
            <person name="LaButti K."/>
            <person name="Lindquist E.A."/>
            <person name="Lipzen A."/>
            <person name="Lundell T."/>
            <person name="Morin E."/>
            <person name="Murat C."/>
            <person name="Riley R."/>
            <person name="Ohm R."/>
            <person name="Sun H."/>
            <person name="Tunlid A."/>
            <person name="Henrissat B."/>
            <person name="Grigoriev I.V."/>
            <person name="Hibbett D.S."/>
            <person name="Martin F."/>
        </authorList>
    </citation>
    <scope>NUCLEOTIDE SEQUENCE [LARGE SCALE GENOMIC DNA]</scope>
    <source>
        <strain evidence="4">441</strain>
    </source>
</reference>
<feature type="compositionally biased region" description="Basic and acidic residues" evidence="1">
    <location>
        <begin position="687"/>
        <end position="716"/>
    </location>
</feature>
<evidence type="ECO:0000256" key="1">
    <source>
        <dbReference type="SAM" id="MobiDB-lite"/>
    </source>
</evidence>
<feature type="transmembrane region" description="Helical" evidence="2">
    <location>
        <begin position="396"/>
        <end position="418"/>
    </location>
</feature>
<dbReference type="EMBL" id="KN834021">
    <property type="protein sequence ID" value="KIK13100.1"/>
    <property type="molecule type" value="Genomic_DNA"/>
</dbReference>
<feature type="region of interest" description="Disordered" evidence="1">
    <location>
        <begin position="329"/>
        <end position="361"/>
    </location>
</feature>